<comment type="caution">
    <text evidence="1">The sequence shown here is derived from an EMBL/GenBank/DDBJ whole genome shotgun (WGS) entry which is preliminary data.</text>
</comment>
<protein>
    <submittedName>
        <fullName evidence="1">Uncharacterized protein</fullName>
    </submittedName>
</protein>
<dbReference type="EMBL" id="BPLR01004045">
    <property type="protein sequence ID" value="GIX91663.1"/>
    <property type="molecule type" value="Genomic_DNA"/>
</dbReference>
<sequence>MAEILVQKETPGYACLKIYCYRGSTYATIAPPTDTKIVPQAKIPLELGIRGGEKEIVRVGKLRAAHREPWSICDGKGPESASFNHVLILMRKL</sequence>
<evidence type="ECO:0000313" key="1">
    <source>
        <dbReference type="EMBL" id="GIX91663.1"/>
    </source>
</evidence>
<accession>A0AAV4P3V6</accession>
<organism evidence="1 2">
    <name type="scientific">Caerostris extrusa</name>
    <name type="common">Bark spider</name>
    <name type="synonym">Caerostris bankana</name>
    <dbReference type="NCBI Taxonomy" id="172846"/>
    <lineage>
        <taxon>Eukaryota</taxon>
        <taxon>Metazoa</taxon>
        <taxon>Ecdysozoa</taxon>
        <taxon>Arthropoda</taxon>
        <taxon>Chelicerata</taxon>
        <taxon>Arachnida</taxon>
        <taxon>Araneae</taxon>
        <taxon>Araneomorphae</taxon>
        <taxon>Entelegynae</taxon>
        <taxon>Araneoidea</taxon>
        <taxon>Araneidae</taxon>
        <taxon>Caerostris</taxon>
    </lineage>
</organism>
<proteinExistence type="predicted"/>
<dbReference type="AlphaFoldDB" id="A0AAV4P3V6"/>
<evidence type="ECO:0000313" key="2">
    <source>
        <dbReference type="Proteomes" id="UP001054945"/>
    </source>
</evidence>
<name>A0AAV4P3V6_CAEEX</name>
<reference evidence="1 2" key="1">
    <citation type="submission" date="2021-06" db="EMBL/GenBank/DDBJ databases">
        <title>Caerostris extrusa draft genome.</title>
        <authorList>
            <person name="Kono N."/>
            <person name="Arakawa K."/>
        </authorList>
    </citation>
    <scope>NUCLEOTIDE SEQUENCE [LARGE SCALE GENOMIC DNA]</scope>
</reference>
<gene>
    <name evidence="1" type="ORF">CEXT_184691</name>
</gene>
<dbReference type="Proteomes" id="UP001054945">
    <property type="component" value="Unassembled WGS sequence"/>
</dbReference>
<keyword evidence="2" id="KW-1185">Reference proteome</keyword>